<sequence>MEKNIVFTIAREYGSGGRTIGKMLAERLDIPFYDREILRLASDESGISELLFAEADEKLKGNLLFNISRSVYDGSVLGPDSDDYASTKNLFNFQAKVIKELAKTQSCVIVGRCADFILKDYDNVIRIFIYADEEFNFNRAMERNSMTEGEMRKYIAKRNKYRGDYYKHYTGRDWHDARQYDLCLNSGKLGFEKTLQSIQSYQEIRFGD</sequence>
<organism evidence="1 2">
    <name type="scientific">Ohessyouella blattaphilus</name>
    <dbReference type="NCBI Taxonomy" id="2949333"/>
    <lineage>
        <taxon>Bacteria</taxon>
        <taxon>Bacillati</taxon>
        <taxon>Bacillota</taxon>
        <taxon>Clostridia</taxon>
        <taxon>Lachnospirales</taxon>
        <taxon>Lachnospiraceae</taxon>
        <taxon>Ohessyouella</taxon>
    </lineage>
</organism>
<proteinExistence type="predicted"/>
<keyword evidence="2" id="KW-1185">Reference proteome</keyword>
<dbReference type="RefSeq" id="WP_262068271.1">
    <property type="nucleotide sequence ID" value="NZ_JAMXOC010000003.1"/>
</dbReference>
<dbReference type="Pfam" id="PF13189">
    <property type="entry name" value="Cytidylate_kin2"/>
    <property type="match status" value="1"/>
</dbReference>
<dbReference type="InterPro" id="IPR027417">
    <property type="entry name" value="P-loop_NTPase"/>
</dbReference>
<dbReference type="Gene3D" id="3.40.50.300">
    <property type="entry name" value="P-loop containing nucleotide triphosphate hydrolases"/>
    <property type="match status" value="1"/>
</dbReference>
<comment type="caution">
    <text evidence="1">The sequence shown here is derived from an EMBL/GenBank/DDBJ whole genome shotgun (WGS) entry which is preliminary data.</text>
</comment>
<evidence type="ECO:0000313" key="1">
    <source>
        <dbReference type="EMBL" id="MCP1109361.1"/>
    </source>
</evidence>
<accession>A0ABT1EF75</accession>
<gene>
    <name evidence="1" type="ORF">NK118_03745</name>
</gene>
<name>A0ABT1EF75_9FIRM</name>
<dbReference type="Proteomes" id="UP001523565">
    <property type="component" value="Unassembled WGS sequence"/>
</dbReference>
<dbReference type="SUPFAM" id="SSF52540">
    <property type="entry name" value="P-loop containing nucleoside triphosphate hydrolases"/>
    <property type="match status" value="1"/>
</dbReference>
<protein>
    <submittedName>
        <fullName evidence="1">Cytidylate kinase-like family protein</fullName>
    </submittedName>
</protein>
<reference evidence="1 2" key="1">
    <citation type="journal article" date="2022" name="Genome Biol. Evol.">
        <title>Host diet, physiology and behaviors set the stage for Lachnospiraceae cladogenesis.</title>
        <authorList>
            <person name="Vera-Ponce De Leon A."/>
            <person name="Schneider M."/>
            <person name="Jahnes B.C."/>
            <person name="Sadowski V."/>
            <person name="Camuy-Velez L.A."/>
            <person name="Duan J."/>
            <person name="Sabree Z.L."/>
        </authorList>
    </citation>
    <scope>NUCLEOTIDE SEQUENCE [LARGE SCALE GENOMIC DNA]</scope>
    <source>
        <strain evidence="1 2">PAL227</strain>
    </source>
</reference>
<evidence type="ECO:0000313" key="2">
    <source>
        <dbReference type="Proteomes" id="UP001523565"/>
    </source>
</evidence>
<dbReference type="EMBL" id="JAMZFV010000003">
    <property type="protein sequence ID" value="MCP1109361.1"/>
    <property type="molecule type" value="Genomic_DNA"/>
</dbReference>